<evidence type="ECO:0000256" key="2">
    <source>
        <dbReference type="ARBA" id="ARBA00022490"/>
    </source>
</evidence>
<dbReference type="InterPro" id="IPR056168">
    <property type="entry name" value="TPR_IF140/IFT172/WDR19"/>
</dbReference>
<evidence type="ECO:0000259" key="13">
    <source>
        <dbReference type="Pfam" id="PF24762"/>
    </source>
</evidence>
<evidence type="ECO:0000256" key="4">
    <source>
        <dbReference type="ARBA" id="ARBA00022737"/>
    </source>
</evidence>
<comment type="caution">
    <text evidence="14">The sequence shown here is derived from an EMBL/GenBank/DDBJ whole genome shotgun (WGS) entry which is preliminary data.</text>
</comment>
<dbReference type="InterPro" id="IPR039468">
    <property type="entry name" value="WDR19_WD40_rpt"/>
</dbReference>
<dbReference type="GO" id="GO:0035721">
    <property type="term" value="P:intraciliary retrograde transport"/>
    <property type="evidence" value="ECO:0007669"/>
    <property type="project" value="InterPro"/>
</dbReference>
<keyword evidence="4" id="KW-0677">Repeat</keyword>
<evidence type="ECO:0000256" key="5">
    <source>
        <dbReference type="ARBA" id="ARBA00022794"/>
    </source>
</evidence>
<evidence type="ECO:0000256" key="6">
    <source>
        <dbReference type="ARBA" id="ARBA00023069"/>
    </source>
</evidence>
<feature type="region of interest" description="Disordered" evidence="9">
    <location>
        <begin position="951"/>
        <end position="1008"/>
    </location>
</feature>
<dbReference type="GO" id="GO:0005929">
    <property type="term" value="C:cilium"/>
    <property type="evidence" value="ECO:0007669"/>
    <property type="project" value="TreeGrafter"/>
</dbReference>
<dbReference type="VEuPathDB" id="ToxoDB:TGDOM2_211370"/>
<evidence type="ECO:0000259" key="10">
    <source>
        <dbReference type="Pfam" id="PF15911"/>
    </source>
</evidence>
<dbReference type="PANTHER" id="PTHR14920:SF0">
    <property type="entry name" value="WD REPEAT DOMAIN 19"/>
    <property type="match status" value="1"/>
</dbReference>
<dbReference type="InterPro" id="IPR056157">
    <property type="entry name" value="TPR_IFT80_172_dom"/>
</dbReference>
<keyword evidence="3" id="KW-0853">WD repeat</keyword>
<evidence type="ECO:0000259" key="11">
    <source>
        <dbReference type="Pfam" id="PF23145"/>
    </source>
</evidence>
<gene>
    <name evidence="14" type="ORF">TGDOM2_211370</name>
</gene>
<feature type="compositionally biased region" description="Polar residues" evidence="9">
    <location>
        <begin position="987"/>
        <end position="997"/>
    </location>
</feature>
<dbReference type="InterPro" id="IPR056170">
    <property type="entry name" value="Znf_IFT121-like"/>
</dbReference>
<dbReference type="SUPFAM" id="SSF50978">
    <property type="entry name" value="WD40 repeat-like"/>
    <property type="match status" value="1"/>
</dbReference>
<keyword evidence="7" id="KW-0206">Cytoskeleton</keyword>
<dbReference type="InterPro" id="IPR036322">
    <property type="entry name" value="WD40_repeat_dom_sf"/>
</dbReference>
<feature type="compositionally biased region" description="Low complexity" evidence="9">
    <location>
        <begin position="383"/>
        <end position="392"/>
    </location>
</feature>
<feature type="domain" description="IFT80/172/WDR35 TPR" evidence="12">
    <location>
        <begin position="239"/>
        <end position="331"/>
    </location>
</feature>
<keyword evidence="8" id="KW-0966">Cell projection</keyword>
<organism evidence="14 15">
    <name type="scientific">Toxoplasma gondii GAB2-2007-GAL-DOM2</name>
    <dbReference type="NCBI Taxonomy" id="1130820"/>
    <lineage>
        <taxon>Eukaryota</taxon>
        <taxon>Sar</taxon>
        <taxon>Alveolata</taxon>
        <taxon>Apicomplexa</taxon>
        <taxon>Conoidasida</taxon>
        <taxon>Coccidia</taxon>
        <taxon>Eucoccidiorida</taxon>
        <taxon>Eimeriorina</taxon>
        <taxon>Sarcocystidae</taxon>
        <taxon>Toxoplasma</taxon>
    </lineage>
</organism>
<feature type="compositionally biased region" description="Basic and acidic residues" evidence="9">
    <location>
        <begin position="369"/>
        <end position="382"/>
    </location>
</feature>
<dbReference type="SUPFAM" id="SSF48452">
    <property type="entry name" value="TPR-like"/>
    <property type="match status" value="1"/>
</dbReference>
<name>A0A086JES1_TOXGO</name>
<dbReference type="Pfam" id="PF23145">
    <property type="entry name" value="Zf_2nd_IFT121"/>
    <property type="match status" value="1"/>
</dbReference>
<comment type="subcellular location">
    <subcellularLocation>
        <location evidence="1">Cytoplasm</location>
        <location evidence="1">Cytoskeleton</location>
        <location evidence="1">Cilium basal body</location>
    </subcellularLocation>
</comment>
<keyword evidence="6" id="KW-0969">Cilium</keyword>
<dbReference type="OrthoDB" id="10250638at2759"/>
<dbReference type="Pfam" id="PF15911">
    <property type="entry name" value="Beta-prop_WDR19_2nd"/>
    <property type="match status" value="1"/>
</dbReference>
<sequence length="1008" mass="112371">MNDPIAKVTIGDSTAAILAGGRVYVHSLNAAEEAGNKCTLECLPNKDSRASATACALADGFLVVAHSETYMTYFSVAEKAGFCEYQHSARIVSLFPNRPCTKTVFQDKDGGVFLHNPCTETCVRVVKTDKPLSTVLWDVNDPTIFVCCMENEVTTYCYMPYYLQGETVMEVSDCLTSRTFERALSPRDGTASRSCRIERQLRFLGILTYQLPSGQLATECLKTHNSVVLEHKAPLERQIWEMLGKAALDQMDLELAEKAYQRIPRADILMWLNGIRQRSEEKLVAMGNIYAHMEDYDKAAESFLKSKQATLALDLLVDLQNWDRALILAQTLDPKRLAPLNLRYAHDLEAEGKHQKALRHYERARELFSRSEGHWQPERPADEASAASPSERAGQEKENRGNRRTFPTPKVSQPQRICLAGIARCAIRIGEIQRGMQMAVDLGDRAVLHECASLLEDLKQFAEAASFHEKTGNTDKAVALYIQAHDFVAAAPLMRQIESPKLQRMFAKAKEEQRCFHEAMEAYARAKNYQAVVRILLHELGQEQEAFDLVRTTGSAAAAETAADFCRKQGRIKEAVAFLVAAGRVQEAMTLAEERDEMEAFVQSAGDKTEPDIQKRIAVYYEKQNLPVQAALHYANCGNAEKALDLYLNADVPAYDAAIELVSRFRQQPLTRTLQDFLEGVSDGVSKDPSFLHKLHMALGDHVEAAKYACKVARKEQEEGHYKVAHDILFRTWKNLEAEKLPLPQEIFNHFASLHSYILVRRLMRAGDLTVAAYLLERVLQNIHEFEAHAPSIMTSAILAFQRASMKHRAHKYSRQLLMKPGHRQDIPDKHKRTVEACARKPPSSAEADPEPACSPCPFCAAPLPDFTLSCDACQHVSPFCIATGKHLVAGDCAMCPHCKFPARATALQDLLSTEETCPMCEAALAPGEIVLAGANSFLRRANIERQAMCTSELSETESHDDEDMGSKATKRQEENIVSILDAFETVGSTAESNSRTAAEPPSPEKRC</sequence>
<evidence type="ECO:0000256" key="7">
    <source>
        <dbReference type="ARBA" id="ARBA00023212"/>
    </source>
</evidence>
<proteinExistence type="predicted"/>
<feature type="domain" description="IFT121-like zinc finger" evidence="11">
    <location>
        <begin position="879"/>
        <end position="925"/>
    </location>
</feature>
<evidence type="ECO:0000256" key="3">
    <source>
        <dbReference type="ARBA" id="ARBA00022574"/>
    </source>
</evidence>
<dbReference type="Pfam" id="PF23387">
    <property type="entry name" value="TPR_IFT80_172"/>
    <property type="match status" value="1"/>
</dbReference>
<feature type="compositionally biased region" description="Acidic residues" evidence="9">
    <location>
        <begin position="955"/>
        <end position="964"/>
    </location>
</feature>
<feature type="domain" description="WDR19 WD40 repeat" evidence="10">
    <location>
        <begin position="5"/>
        <end position="172"/>
    </location>
</feature>
<evidence type="ECO:0000313" key="14">
    <source>
        <dbReference type="EMBL" id="KFG30639.1"/>
    </source>
</evidence>
<evidence type="ECO:0000256" key="8">
    <source>
        <dbReference type="ARBA" id="ARBA00023273"/>
    </source>
</evidence>
<dbReference type="InterPro" id="IPR011990">
    <property type="entry name" value="TPR-like_helical_dom_sf"/>
</dbReference>
<dbReference type="Proteomes" id="UP000028837">
    <property type="component" value="Unassembled WGS sequence"/>
</dbReference>
<reference evidence="14 15" key="1">
    <citation type="submission" date="2014-02" db="EMBL/GenBank/DDBJ databases">
        <authorList>
            <person name="Sibley D."/>
            <person name="Venepally P."/>
            <person name="Karamycheva S."/>
            <person name="Hadjithomas M."/>
            <person name="Khan A."/>
            <person name="Brunk B."/>
            <person name="Roos D."/>
            <person name="Caler E."/>
            <person name="Lorenzi H."/>
        </authorList>
    </citation>
    <scope>NUCLEOTIDE SEQUENCE [LARGE SCALE GENOMIC DNA]</scope>
    <source>
        <strain evidence="14 15">GAB2-2007-GAL-DOM2</strain>
    </source>
</reference>
<dbReference type="Gene3D" id="1.25.40.470">
    <property type="match status" value="2"/>
</dbReference>
<keyword evidence="5" id="KW-0970">Cilium biogenesis/degradation</keyword>
<keyword evidence="2" id="KW-0963">Cytoplasm</keyword>
<feature type="region of interest" description="Disordered" evidence="9">
    <location>
        <begin position="369"/>
        <end position="410"/>
    </location>
</feature>
<dbReference type="PANTHER" id="PTHR14920">
    <property type="entry name" value="OSMOTIC AVOIDANCE ABNORMAL PROTEIN 1/WD REPEAT MEMBRANE PROTEIN"/>
    <property type="match status" value="1"/>
</dbReference>
<protein>
    <submittedName>
        <fullName evidence="14">Tetratricopeptide repeat-containing protein</fullName>
    </submittedName>
</protein>
<dbReference type="Pfam" id="PF24762">
    <property type="entry name" value="TPR_IF140-IFT172"/>
    <property type="match status" value="1"/>
</dbReference>
<evidence type="ECO:0000259" key="12">
    <source>
        <dbReference type="Pfam" id="PF23387"/>
    </source>
</evidence>
<evidence type="ECO:0000256" key="9">
    <source>
        <dbReference type="SAM" id="MobiDB-lite"/>
    </source>
</evidence>
<dbReference type="EMBL" id="AHZU02001606">
    <property type="protein sequence ID" value="KFG30639.1"/>
    <property type="molecule type" value="Genomic_DNA"/>
</dbReference>
<evidence type="ECO:0000313" key="15">
    <source>
        <dbReference type="Proteomes" id="UP000028837"/>
    </source>
</evidence>
<dbReference type="GO" id="GO:0030991">
    <property type="term" value="C:intraciliary transport particle A"/>
    <property type="evidence" value="ECO:0007669"/>
    <property type="project" value="TreeGrafter"/>
</dbReference>
<feature type="domain" description="IF140/IFT172/WDR19 TPR" evidence="13">
    <location>
        <begin position="445"/>
        <end position="663"/>
    </location>
</feature>
<dbReference type="GO" id="GO:0060271">
    <property type="term" value="P:cilium assembly"/>
    <property type="evidence" value="ECO:0007669"/>
    <property type="project" value="TreeGrafter"/>
</dbReference>
<dbReference type="AlphaFoldDB" id="A0A086JES1"/>
<accession>A0A086JES1</accession>
<dbReference type="InterPro" id="IPR040379">
    <property type="entry name" value="WDR19/dyf-2"/>
</dbReference>
<evidence type="ECO:0000256" key="1">
    <source>
        <dbReference type="ARBA" id="ARBA00004120"/>
    </source>
</evidence>